<keyword evidence="2" id="KW-0812">Transmembrane</keyword>
<protein>
    <submittedName>
        <fullName evidence="3">Uncharacterized protein</fullName>
    </submittedName>
</protein>
<feature type="transmembrane region" description="Helical" evidence="2">
    <location>
        <begin position="57"/>
        <end position="77"/>
    </location>
</feature>
<dbReference type="AlphaFoldDB" id="A0A7W5DXI1"/>
<keyword evidence="4" id="KW-1185">Reference proteome</keyword>
<feature type="transmembrane region" description="Helical" evidence="2">
    <location>
        <begin position="20"/>
        <end position="45"/>
    </location>
</feature>
<feature type="compositionally biased region" description="Polar residues" evidence="1">
    <location>
        <begin position="261"/>
        <end position="273"/>
    </location>
</feature>
<dbReference type="EMBL" id="JACHXU010000005">
    <property type="protein sequence ID" value="MBB3206007.1"/>
    <property type="molecule type" value="Genomic_DNA"/>
</dbReference>
<keyword evidence="2" id="KW-1133">Transmembrane helix</keyword>
<feature type="transmembrane region" description="Helical" evidence="2">
    <location>
        <begin position="83"/>
        <end position="103"/>
    </location>
</feature>
<sequence length="273" mass="28224">MNESNLQAVQESLSTAAIPIALLVLVLCVGSFLVAGYSMKFALLVAGVGRFGFWKSIGVVLVTGLMSMFVTFSIVFAMPGEPVAGLIAGVASIGSYAVIVSLVGQCGIGRGLMTYFLNGIFNLVGTVPLATVLFLGGFAIAKTSDLDQIDFESLRKDLAMAQGNLPVGEEGEGLENAFGGFDITQVSGTGFDDGFAIAGDAQPASLPKQLPSLVPADDSSNGIFNSFFKEEKSSPYPVPAASGCRSGCSKNNPSLPKKSEPVTSGLQSNPFAK</sequence>
<accession>A0A7W5DXI1</accession>
<proteinExistence type="predicted"/>
<name>A0A7W5DXI1_9BACT</name>
<feature type="region of interest" description="Disordered" evidence="1">
    <location>
        <begin position="231"/>
        <end position="273"/>
    </location>
</feature>
<gene>
    <name evidence="3" type="ORF">FHS27_001815</name>
</gene>
<dbReference type="RefSeq" id="WP_184304161.1">
    <property type="nucleotide sequence ID" value="NZ_JACHXU010000005.1"/>
</dbReference>
<dbReference type="Proteomes" id="UP000536179">
    <property type="component" value="Unassembled WGS sequence"/>
</dbReference>
<keyword evidence="2" id="KW-0472">Membrane</keyword>
<evidence type="ECO:0000313" key="4">
    <source>
        <dbReference type="Proteomes" id="UP000536179"/>
    </source>
</evidence>
<feature type="transmembrane region" description="Helical" evidence="2">
    <location>
        <begin position="115"/>
        <end position="141"/>
    </location>
</feature>
<organism evidence="3 4">
    <name type="scientific">Aporhodopirellula rubra</name>
    <dbReference type="NCBI Taxonomy" id="980271"/>
    <lineage>
        <taxon>Bacteria</taxon>
        <taxon>Pseudomonadati</taxon>
        <taxon>Planctomycetota</taxon>
        <taxon>Planctomycetia</taxon>
        <taxon>Pirellulales</taxon>
        <taxon>Pirellulaceae</taxon>
        <taxon>Aporhodopirellula</taxon>
    </lineage>
</organism>
<evidence type="ECO:0000256" key="1">
    <source>
        <dbReference type="SAM" id="MobiDB-lite"/>
    </source>
</evidence>
<evidence type="ECO:0000256" key="2">
    <source>
        <dbReference type="SAM" id="Phobius"/>
    </source>
</evidence>
<comment type="caution">
    <text evidence="3">The sequence shown here is derived from an EMBL/GenBank/DDBJ whole genome shotgun (WGS) entry which is preliminary data.</text>
</comment>
<reference evidence="3 4" key="1">
    <citation type="submission" date="2020-08" db="EMBL/GenBank/DDBJ databases">
        <title>Genomic Encyclopedia of Type Strains, Phase III (KMG-III): the genomes of soil and plant-associated and newly described type strains.</title>
        <authorList>
            <person name="Whitman W."/>
        </authorList>
    </citation>
    <scope>NUCLEOTIDE SEQUENCE [LARGE SCALE GENOMIC DNA]</scope>
    <source>
        <strain evidence="3 4">CECT 8075</strain>
    </source>
</reference>
<evidence type="ECO:0000313" key="3">
    <source>
        <dbReference type="EMBL" id="MBB3206007.1"/>
    </source>
</evidence>